<comment type="subunit">
    <text evidence="9">The complex comprises the extracytoplasmic solute receptor protein and the two transmembrane proteins.</text>
</comment>
<dbReference type="GO" id="GO:0022857">
    <property type="term" value="F:transmembrane transporter activity"/>
    <property type="evidence" value="ECO:0007669"/>
    <property type="project" value="UniProtKB-UniRule"/>
</dbReference>
<evidence type="ECO:0000256" key="1">
    <source>
        <dbReference type="ARBA" id="ARBA00004429"/>
    </source>
</evidence>
<name>A0A844HMJ0_9RHOB</name>
<evidence type="ECO:0000256" key="4">
    <source>
        <dbReference type="ARBA" id="ARBA00022519"/>
    </source>
</evidence>
<evidence type="ECO:0000313" key="11">
    <source>
        <dbReference type="EMBL" id="MTH60238.1"/>
    </source>
</evidence>
<dbReference type="RefSeq" id="WP_155040165.1">
    <property type="nucleotide sequence ID" value="NZ_JBHGCD010000007.1"/>
</dbReference>
<evidence type="ECO:0000256" key="7">
    <source>
        <dbReference type="ARBA" id="ARBA00023136"/>
    </source>
</evidence>
<keyword evidence="4 9" id="KW-0997">Cell inner membrane</keyword>
<gene>
    <name evidence="11" type="ORF">GL300_13560</name>
</gene>
<feature type="transmembrane region" description="Helical" evidence="9">
    <location>
        <begin position="136"/>
        <end position="161"/>
    </location>
</feature>
<comment type="function">
    <text evidence="9">Part of the tripartite ATP-independent periplasmic (TRAP) transport system.</text>
</comment>
<dbReference type="EMBL" id="WMIG01000006">
    <property type="protein sequence ID" value="MTH60238.1"/>
    <property type="molecule type" value="Genomic_DNA"/>
</dbReference>
<comment type="caution">
    <text evidence="9">Lacks conserved residue(s) required for the propagation of feature annotation.</text>
</comment>
<evidence type="ECO:0000256" key="5">
    <source>
        <dbReference type="ARBA" id="ARBA00022692"/>
    </source>
</evidence>
<comment type="caution">
    <text evidence="11">The sequence shown here is derived from an EMBL/GenBank/DDBJ whole genome shotgun (WGS) entry which is preliminary data.</text>
</comment>
<keyword evidence="7 9" id="KW-0472">Membrane</keyword>
<keyword evidence="12" id="KW-1185">Reference proteome</keyword>
<dbReference type="AlphaFoldDB" id="A0A844HMJ0"/>
<evidence type="ECO:0000256" key="6">
    <source>
        <dbReference type="ARBA" id="ARBA00022989"/>
    </source>
</evidence>
<evidence type="ECO:0000256" key="2">
    <source>
        <dbReference type="ARBA" id="ARBA00022448"/>
    </source>
</evidence>
<keyword evidence="6 9" id="KW-1133">Transmembrane helix</keyword>
<accession>A0A844HMJ0</accession>
<dbReference type="Pfam" id="PF04290">
    <property type="entry name" value="DctQ"/>
    <property type="match status" value="1"/>
</dbReference>
<dbReference type="Proteomes" id="UP000449846">
    <property type="component" value="Unassembled WGS sequence"/>
</dbReference>
<dbReference type="InterPro" id="IPR007387">
    <property type="entry name" value="TRAP_DctQ"/>
</dbReference>
<organism evidence="11 12">
    <name type="scientific">Paracoccus litorisediminis</name>
    <dbReference type="NCBI Taxonomy" id="2006130"/>
    <lineage>
        <taxon>Bacteria</taxon>
        <taxon>Pseudomonadati</taxon>
        <taxon>Pseudomonadota</taxon>
        <taxon>Alphaproteobacteria</taxon>
        <taxon>Rhodobacterales</taxon>
        <taxon>Paracoccaceae</taxon>
        <taxon>Paracoccus</taxon>
    </lineage>
</organism>
<dbReference type="GO" id="GO:0005886">
    <property type="term" value="C:plasma membrane"/>
    <property type="evidence" value="ECO:0007669"/>
    <property type="project" value="UniProtKB-SubCell"/>
</dbReference>
<sequence length="166" mass="18072">MRRFWDRARSDSLDRATLWLAMLAAGALIFMVVVISAGVVLRYVFDTPVLGLNEINQMTAVVLVMAAMPYCTARGGHVGVDVFDNAIGRWGRFIGDVGSRLLSGFVLSVLVRRAVIKALDAHEFGDTTNMLGLPIWPFYGILAVGMGLCVLVFAVQTLAILREGAR</sequence>
<comment type="subcellular location">
    <subcellularLocation>
        <location evidence="1 9">Cell inner membrane</location>
        <topology evidence="1 9">Multi-pass membrane protein</topology>
    </subcellularLocation>
</comment>
<comment type="similarity">
    <text evidence="8 9">Belongs to the TRAP transporter small permease family.</text>
</comment>
<dbReference type="GO" id="GO:0015740">
    <property type="term" value="P:C4-dicarboxylate transport"/>
    <property type="evidence" value="ECO:0007669"/>
    <property type="project" value="TreeGrafter"/>
</dbReference>
<proteinExistence type="inferred from homology"/>
<evidence type="ECO:0000313" key="12">
    <source>
        <dbReference type="Proteomes" id="UP000449846"/>
    </source>
</evidence>
<dbReference type="InterPro" id="IPR055348">
    <property type="entry name" value="DctQ"/>
</dbReference>
<dbReference type="PANTHER" id="PTHR35011:SF10">
    <property type="entry name" value="TRAP TRANSPORTER SMALL PERMEASE PROTEIN"/>
    <property type="match status" value="1"/>
</dbReference>
<keyword evidence="5 9" id="KW-0812">Transmembrane</keyword>
<reference evidence="11 12" key="1">
    <citation type="submission" date="2019-11" db="EMBL/GenBank/DDBJ databases">
        <authorList>
            <person name="Dong K."/>
        </authorList>
    </citation>
    <scope>NUCLEOTIDE SEQUENCE [LARGE SCALE GENOMIC DNA]</scope>
    <source>
        <strain evidence="11 12">NBRC 112902</strain>
    </source>
</reference>
<feature type="domain" description="Tripartite ATP-independent periplasmic transporters DctQ component" evidence="10">
    <location>
        <begin position="31"/>
        <end position="162"/>
    </location>
</feature>
<keyword evidence="2 9" id="KW-0813">Transport</keyword>
<evidence type="ECO:0000256" key="8">
    <source>
        <dbReference type="ARBA" id="ARBA00038436"/>
    </source>
</evidence>
<dbReference type="OrthoDB" id="2877624at2"/>
<feature type="transmembrane region" description="Helical" evidence="9">
    <location>
        <begin position="20"/>
        <end position="45"/>
    </location>
</feature>
<keyword evidence="3" id="KW-1003">Cell membrane</keyword>
<evidence type="ECO:0000259" key="10">
    <source>
        <dbReference type="Pfam" id="PF04290"/>
    </source>
</evidence>
<evidence type="ECO:0000256" key="9">
    <source>
        <dbReference type="RuleBase" id="RU369079"/>
    </source>
</evidence>
<evidence type="ECO:0000256" key="3">
    <source>
        <dbReference type="ARBA" id="ARBA00022475"/>
    </source>
</evidence>
<protein>
    <recommendedName>
        <fullName evidence="9">TRAP transporter small permease protein</fullName>
    </recommendedName>
</protein>
<dbReference type="PANTHER" id="PTHR35011">
    <property type="entry name" value="2,3-DIKETO-L-GULONATE TRAP TRANSPORTER SMALL PERMEASE PROTEIN YIAM"/>
    <property type="match status" value="1"/>
</dbReference>